<dbReference type="PANTHER" id="PTHR35010">
    <property type="entry name" value="BLL4672 PROTEIN-RELATED"/>
    <property type="match status" value="1"/>
</dbReference>
<accession>A0ABS5KK25</accession>
<dbReference type="InterPro" id="IPR001387">
    <property type="entry name" value="Cro/C1-type_HTH"/>
</dbReference>
<organism evidence="2 3">
    <name type="scientific">Catenulispora pinistramenti</name>
    <dbReference type="NCBI Taxonomy" id="2705254"/>
    <lineage>
        <taxon>Bacteria</taxon>
        <taxon>Bacillati</taxon>
        <taxon>Actinomycetota</taxon>
        <taxon>Actinomycetes</taxon>
        <taxon>Catenulisporales</taxon>
        <taxon>Catenulisporaceae</taxon>
        <taxon>Catenulispora</taxon>
    </lineage>
</organism>
<evidence type="ECO:0000313" key="2">
    <source>
        <dbReference type="EMBL" id="MBS2546415.1"/>
    </source>
</evidence>
<reference evidence="2 3" key="1">
    <citation type="submission" date="2020-02" db="EMBL/GenBank/DDBJ databases">
        <title>Acidophilic actinobacteria isolated from forest soil.</title>
        <authorList>
            <person name="Golinska P."/>
        </authorList>
    </citation>
    <scope>NUCLEOTIDE SEQUENCE [LARGE SCALE GENOMIC DNA]</scope>
    <source>
        <strain evidence="2 3">NL8</strain>
    </source>
</reference>
<dbReference type="PANTHER" id="PTHR35010:SF2">
    <property type="entry name" value="BLL4672 PROTEIN"/>
    <property type="match status" value="1"/>
</dbReference>
<evidence type="ECO:0000313" key="3">
    <source>
        <dbReference type="Proteomes" id="UP000730482"/>
    </source>
</evidence>
<feature type="domain" description="HTH cro/C1-type" evidence="1">
    <location>
        <begin position="32"/>
        <end position="83"/>
    </location>
</feature>
<evidence type="ECO:0000259" key="1">
    <source>
        <dbReference type="PROSITE" id="PS50943"/>
    </source>
</evidence>
<dbReference type="EMBL" id="JAAFYZ010000013">
    <property type="protein sequence ID" value="MBS2546415.1"/>
    <property type="molecule type" value="Genomic_DNA"/>
</dbReference>
<dbReference type="Proteomes" id="UP000730482">
    <property type="component" value="Unassembled WGS sequence"/>
</dbReference>
<gene>
    <name evidence="2" type="ORF">KGQ19_06005</name>
</gene>
<dbReference type="SMART" id="SM00530">
    <property type="entry name" value="HTH_XRE"/>
    <property type="match status" value="1"/>
</dbReference>
<protein>
    <submittedName>
        <fullName evidence="2">Helix-turn-helix domain-containing protein</fullName>
    </submittedName>
</protein>
<dbReference type="Pfam" id="PF13560">
    <property type="entry name" value="HTH_31"/>
    <property type="match status" value="1"/>
</dbReference>
<dbReference type="Gene3D" id="3.30.450.180">
    <property type="match status" value="1"/>
</dbReference>
<sequence length="290" mass="32042">MTAATNELGETLRSWRDRLQPEELGLPTAPHRRARGLNRKELARLAGMSPDYLVQLEQGRANTPSVQVLAAIARALRLTGAERAYLFRLAGQPVPEERQISAVLPHGVRRLVEQLSASPAAVYDVRWNPVAWNAMWAAAIADPLTRPERERNMAWRAFVDLPTHVVRTAAEQRQFEEAIVADLRSSSGRYPGDPGLSGLVMDLLAAGDRFRTLWQARRVGVYEQEHKTIDHPDLGLLEVDCDILTTHRNDLRVVVYTALPGSVSAKALAELGAACTEKSLLDLPRRGGAV</sequence>
<name>A0ABS5KK25_9ACTN</name>
<dbReference type="SUPFAM" id="SSF47413">
    <property type="entry name" value="lambda repressor-like DNA-binding domains"/>
    <property type="match status" value="1"/>
</dbReference>
<dbReference type="Pfam" id="PF17765">
    <property type="entry name" value="MLTR_LBD"/>
    <property type="match status" value="1"/>
</dbReference>
<dbReference type="CDD" id="cd00093">
    <property type="entry name" value="HTH_XRE"/>
    <property type="match status" value="1"/>
</dbReference>
<dbReference type="InterPro" id="IPR010982">
    <property type="entry name" value="Lambda_DNA-bd_dom_sf"/>
</dbReference>
<dbReference type="PROSITE" id="PS50943">
    <property type="entry name" value="HTH_CROC1"/>
    <property type="match status" value="1"/>
</dbReference>
<dbReference type="InterPro" id="IPR041413">
    <property type="entry name" value="MLTR_LBD"/>
</dbReference>
<dbReference type="RefSeq" id="WP_212008064.1">
    <property type="nucleotide sequence ID" value="NZ_JAAFYZ010000013.1"/>
</dbReference>
<keyword evidence="3" id="KW-1185">Reference proteome</keyword>
<dbReference type="Gene3D" id="1.10.260.40">
    <property type="entry name" value="lambda repressor-like DNA-binding domains"/>
    <property type="match status" value="1"/>
</dbReference>
<comment type="caution">
    <text evidence="2">The sequence shown here is derived from an EMBL/GenBank/DDBJ whole genome shotgun (WGS) entry which is preliminary data.</text>
</comment>
<proteinExistence type="predicted"/>